<keyword evidence="2" id="KW-1185">Reference proteome</keyword>
<reference evidence="1 2" key="1">
    <citation type="submission" date="2016-11" db="EMBL/GenBank/DDBJ databases">
        <title>Mixed transmission modes and dynamic genome evolution in an obligate animal-bacterial symbiosis.</title>
        <authorList>
            <person name="Russell S.L."/>
            <person name="Corbett-Detig R.B."/>
            <person name="Cavanaugh C.M."/>
        </authorList>
    </citation>
    <scope>NUCLEOTIDE SEQUENCE [LARGE SCALE GENOMIC DNA]</scope>
    <source>
        <strain evidence="1">Sp-SM6</strain>
    </source>
</reference>
<comment type="caution">
    <text evidence="1">The sequence shown here is derived from an EMBL/GenBank/DDBJ whole genome shotgun (WGS) entry which is preliminary data.</text>
</comment>
<dbReference type="Proteomes" id="UP000190198">
    <property type="component" value="Unassembled WGS sequence"/>
</dbReference>
<protein>
    <submittedName>
        <fullName evidence="1">Uncharacterized protein</fullName>
    </submittedName>
</protein>
<gene>
    <name evidence="1" type="ORF">BOW52_08790</name>
</gene>
<evidence type="ECO:0000313" key="2">
    <source>
        <dbReference type="Proteomes" id="UP000190198"/>
    </source>
</evidence>
<proteinExistence type="predicted"/>
<dbReference type="EMBL" id="MPRK01000191">
    <property type="protein sequence ID" value="OOZ38322.1"/>
    <property type="molecule type" value="Genomic_DNA"/>
</dbReference>
<name>A0A1T2KZR5_9GAMM</name>
<evidence type="ECO:0000313" key="1">
    <source>
        <dbReference type="EMBL" id="OOZ38322.1"/>
    </source>
</evidence>
<dbReference type="AlphaFoldDB" id="A0A1T2KZR5"/>
<sequence length="92" mass="10426">MQGEDDEIPPQVKAMIQKGQEMIMALKAQNAELKAVVDNKVIDQEIKELDYKTKQVESETKIKEAEMKQSEVELERDMLSIKAGKSVTEMVS</sequence>
<organism evidence="1 2">
    <name type="scientific">Solemya elarraichensis gill symbiont</name>
    <dbReference type="NCBI Taxonomy" id="1918949"/>
    <lineage>
        <taxon>Bacteria</taxon>
        <taxon>Pseudomonadati</taxon>
        <taxon>Pseudomonadota</taxon>
        <taxon>Gammaproteobacteria</taxon>
        <taxon>sulfur-oxidizing symbionts</taxon>
    </lineage>
</organism>
<accession>A0A1T2KZR5</accession>